<dbReference type="Proteomes" id="UP000069705">
    <property type="component" value="Unassembled WGS sequence"/>
</dbReference>
<keyword evidence="1" id="KW-0805">Transcription regulation</keyword>
<dbReference type="AlphaFoldDB" id="A0A100WMM3"/>
<feature type="domain" description="HTH hxlR-type" evidence="4">
    <location>
        <begin position="17"/>
        <end position="114"/>
    </location>
</feature>
<evidence type="ECO:0000313" key="5">
    <source>
        <dbReference type="EMBL" id="GAT00877.1"/>
    </source>
</evidence>
<dbReference type="PANTHER" id="PTHR33204:SF18">
    <property type="entry name" value="TRANSCRIPTIONAL REGULATORY PROTEIN"/>
    <property type="match status" value="1"/>
</dbReference>
<accession>A0A100WMM3</accession>
<keyword evidence="2" id="KW-0238">DNA-binding</keyword>
<dbReference type="InterPro" id="IPR002577">
    <property type="entry name" value="HTH_HxlR"/>
</dbReference>
<dbReference type="InterPro" id="IPR036388">
    <property type="entry name" value="WH-like_DNA-bd_sf"/>
</dbReference>
<name>A0A100WMM3_MYCFO</name>
<dbReference type="InterPro" id="IPR036390">
    <property type="entry name" value="WH_DNA-bd_sf"/>
</dbReference>
<keyword evidence="3" id="KW-0804">Transcription</keyword>
<evidence type="ECO:0000256" key="2">
    <source>
        <dbReference type="ARBA" id="ARBA00023125"/>
    </source>
</evidence>
<organism evidence="5 6">
    <name type="scientific">Mycolicibacterium fortuitum subsp. acetamidolyticum</name>
    <dbReference type="NCBI Taxonomy" id="144550"/>
    <lineage>
        <taxon>Bacteria</taxon>
        <taxon>Bacillati</taxon>
        <taxon>Actinomycetota</taxon>
        <taxon>Actinomycetes</taxon>
        <taxon>Mycobacteriales</taxon>
        <taxon>Mycobacteriaceae</taxon>
        <taxon>Mycolicibacterium</taxon>
    </lineage>
</organism>
<dbReference type="SUPFAM" id="SSF46785">
    <property type="entry name" value="Winged helix' DNA-binding domain"/>
    <property type="match status" value="1"/>
</dbReference>
<reference evidence="6" key="2">
    <citation type="submission" date="2016-02" db="EMBL/GenBank/DDBJ databases">
        <title>Draft genome sequence of five rapidly growing Mycobacterium species.</title>
        <authorList>
            <person name="Katahira K."/>
            <person name="Gotou Y."/>
            <person name="Iida K."/>
            <person name="Ogura Y."/>
            <person name="Hayashi T."/>
        </authorList>
    </citation>
    <scope>NUCLEOTIDE SEQUENCE [LARGE SCALE GENOMIC DNA]</scope>
    <source>
        <strain evidence="6">JCM6368</strain>
    </source>
</reference>
<dbReference type="EMBL" id="BCSZ01000009">
    <property type="protein sequence ID" value="GAT00877.1"/>
    <property type="molecule type" value="Genomic_DNA"/>
</dbReference>
<evidence type="ECO:0000259" key="4">
    <source>
        <dbReference type="PROSITE" id="PS51118"/>
    </source>
</evidence>
<comment type="caution">
    <text evidence="5">The sequence shown here is derived from an EMBL/GenBank/DDBJ whole genome shotgun (WGS) entry which is preliminary data.</text>
</comment>
<protein>
    <submittedName>
        <fullName evidence="5">HxlR family transcriptional regulator</fullName>
    </submittedName>
</protein>
<dbReference type="Gene3D" id="1.10.10.10">
    <property type="entry name" value="Winged helix-like DNA-binding domain superfamily/Winged helix DNA-binding domain"/>
    <property type="match status" value="1"/>
</dbReference>
<gene>
    <name evidence="5" type="ORF">RMCFA_0991</name>
</gene>
<evidence type="ECO:0000256" key="1">
    <source>
        <dbReference type="ARBA" id="ARBA00023015"/>
    </source>
</evidence>
<dbReference type="GO" id="GO:0003677">
    <property type="term" value="F:DNA binding"/>
    <property type="evidence" value="ECO:0007669"/>
    <property type="project" value="UniProtKB-KW"/>
</dbReference>
<dbReference type="PANTHER" id="PTHR33204">
    <property type="entry name" value="TRANSCRIPTIONAL REGULATOR, MARR FAMILY"/>
    <property type="match status" value="1"/>
</dbReference>
<reference evidence="5 6" key="1">
    <citation type="journal article" date="2016" name="Genome Announc.">
        <title>Draft Genome Sequences of Five Rapidly Growing Mycobacterium Species, M. thermoresistibile, M. fortuitum subsp. acetamidolyticum, M. canariasense, M. brisbanense, and M. novocastrense.</title>
        <authorList>
            <person name="Katahira K."/>
            <person name="Ogura Y."/>
            <person name="Gotoh Y."/>
            <person name="Hayashi T."/>
        </authorList>
    </citation>
    <scope>NUCLEOTIDE SEQUENCE [LARGE SCALE GENOMIC DNA]</scope>
    <source>
        <strain evidence="5 6">JCM6368</strain>
    </source>
</reference>
<sequence length="173" mass="18720">MDYGRRVPKQSFGDIACSIARAVDVVGQRWTPLILRDLFAGLTRFEDIRRDLGIASNILAARLDDLEVHGVVERRQYQSAPPRYEYLLTDKGRDLYPVIATLLAWGDKWRAGPDGPPALLVHDECGCVTTAKTVCARCGGELRADTATATAGPGARPGPGTAVIGEFILGRDA</sequence>
<evidence type="ECO:0000256" key="3">
    <source>
        <dbReference type="ARBA" id="ARBA00023163"/>
    </source>
</evidence>
<evidence type="ECO:0000313" key="6">
    <source>
        <dbReference type="Proteomes" id="UP000069705"/>
    </source>
</evidence>
<dbReference type="PROSITE" id="PS51118">
    <property type="entry name" value="HTH_HXLR"/>
    <property type="match status" value="1"/>
</dbReference>
<proteinExistence type="predicted"/>
<dbReference type="Pfam" id="PF01638">
    <property type="entry name" value="HxlR"/>
    <property type="match status" value="1"/>
</dbReference>